<protein>
    <submittedName>
        <fullName evidence="1">Uncharacterized protein</fullName>
    </submittedName>
</protein>
<evidence type="ECO:0000313" key="2">
    <source>
        <dbReference type="Proteomes" id="UP000245802"/>
    </source>
</evidence>
<dbReference type="RefSeq" id="WP_010036793.1">
    <property type="nucleotide sequence ID" value="NZ_CP025958.1"/>
</dbReference>
<dbReference type="Proteomes" id="UP000245802">
    <property type="component" value="Chromosome"/>
</dbReference>
<dbReference type="KEGG" id="gog:C1280_17975"/>
<dbReference type="EMBL" id="CP025958">
    <property type="protein sequence ID" value="AWM38688.1"/>
    <property type="molecule type" value="Genomic_DNA"/>
</dbReference>
<accession>A0A2Z3GZ17</accession>
<sequence length="101" mass="11311">MSQKSKSPQEVAREQTLAISEHLYLAGRDGLTAEQLAGAAKFPVEIVRKRLHAGGPNCANPEWRRFTFDRLTNRWALTLGGEQVLKRSGRATTRPGRRRIA</sequence>
<proteinExistence type="predicted"/>
<organism evidence="1 2">
    <name type="scientific">Gemmata obscuriglobus</name>
    <dbReference type="NCBI Taxonomy" id="114"/>
    <lineage>
        <taxon>Bacteria</taxon>
        <taxon>Pseudomonadati</taxon>
        <taxon>Planctomycetota</taxon>
        <taxon>Planctomycetia</taxon>
        <taxon>Gemmatales</taxon>
        <taxon>Gemmataceae</taxon>
        <taxon>Gemmata</taxon>
    </lineage>
</organism>
<name>A0A2Z3GZ17_9BACT</name>
<dbReference type="AlphaFoldDB" id="A0A2Z3GZ17"/>
<reference evidence="1 2" key="1">
    <citation type="submission" date="2018-01" db="EMBL/GenBank/DDBJ databases">
        <title>G. obscuriglobus.</title>
        <authorList>
            <person name="Franke J."/>
            <person name="Blomberg W."/>
            <person name="Selmecki A."/>
        </authorList>
    </citation>
    <scope>NUCLEOTIDE SEQUENCE [LARGE SCALE GENOMIC DNA]</scope>
    <source>
        <strain evidence="1 2">DSM 5831</strain>
    </source>
</reference>
<gene>
    <name evidence="1" type="ORF">C1280_17975</name>
</gene>
<keyword evidence="2" id="KW-1185">Reference proteome</keyword>
<evidence type="ECO:0000313" key="1">
    <source>
        <dbReference type="EMBL" id="AWM38688.1"/>
    </source>
</evidence>